<reference evidence="1" key="1">
    <citation type="submission" date="2024-02" db="EMBL/GenBank/DDBJ databases">
        <title>Metagenome Assembled Genome of Zalaria obscura JY119.</title>
        <authorList>
            <person name="Vighnesh L."/>
            <person name="Jagadeeshwari U."/>
            <person name="Venkata Ramana C."/>
            <person name="Sasikala C."/>
        </authorList>
    </citation>
    <scope>NUCLEOTIDE SEQUENCE</scope>
    <source>
        <strain evidence="1">JY119</strain>
    </source>
</reference>
<evidence type="ECO:0000313" key="1">
    <source>
        <dbReference type="EMBL" id="KAK8206922.1"/>
    </source>
</evidence>
<proteinExistence type="predicted"/>
<keyword evidence="2" id="KW-1185">Reference proteome</keyword>
<name>A0ACC3SCI8_9PEZI</name>
<evidence type="ECO:0000313" key="2">
    <source>
        <dbReference type="Proteomes" id="UP001320706"/>
    </source>
</evidence>
<comment type="caution">
    <text evidence="1">The sequence shown here is derived from an EMBL/GenBank/DDBJ whole genome shotgun (WGS) entry which is preliminary data.</text>
</comment>
<gene>
    <name evidence="1" type="ORF">M8818_004757</name>
</gene>
<organism evidence="1 2">
    <name type="scientific">Zalaria obscura</name>
    <dbReference type="NCBI Taxonomy" id="2024903"/>
    <lineage>
        <taxon>Eukaryota</taxon>
        <taxon>Fungi</taxon>
        <taxon>Dikarya</taxon>
        <taxon>Ascomycota</taxon>
        <taxon>Pezizomycotina</taxon>
        <taxon>Dothideomycetes</taxon>
        <taxon>Dothideomycetidae</taxon>
        <taxon>Dothideales</taxon>
        <taxon>Zalariaceae</taxon>
        <taxon>Zalaria</taxon>
    </lineage>
</organism>
<dbReference type="EMBL" id="JAMKPW020000022">
    <property type="protein sequence ID" value="KAK8206922.1"/>
    <property type="molecule type" value="Genomic_DNA"/>
</dbReference>
<protein>
    <submittedName>
        <fullName evidence="1">Uncharacterized protein</fullName>
    </submittedName>
</protein>
<sequence length="432" mass="47186">MLRSFTVDLPETPTSPRRRSLRPAGPAKKWTFNRRWKPEGEEEEEVGNDDDARSRRSSSADVSDLDASPAASARPLAVQKPRNQAQGVLDDAVSQEHGKFVRPGKLSSLRSVTAPPQLTLQPSPPSKSQPTYGLGIDGTLDKAIAQSTTPNTKLEAPRTPELPPTPVSIEYTRPDPFVSEAGAERSNDHGHITSDAVGQREDTEEDERRESASESDSYTESLSSLLPDKLVLESEATVNEPGEEDAISQTPSDPVESTTSDTTSESSTEFHEAPAKPTTFTFSPTLTDDSEDVFYSQPSTSPETLRRRRAHGTRSQRSSSPSGTSAASMASLYRISSTDSQRALTGAIMRKTCSIFLDPPAHLVALMLRIAATIANGAFAFTVHTPEGMHRRVPGSWDLSDDEDDWDIDDYGYPLDKDAVTRRIKRESWGVD</sequence>
<accession>A0ACC3SCI8</accession>
<dbReference type="Proteomes" id="UP001320706">
    <property type="component" value="Unassembled WGS sequence"/>
</dbReference>